<organism evidence="1 2">
    <name type="scientific">Araneus ventricosus</name>
    <name type="common">Orbweaver spider</name>
    <name type="synonym">Epeira ventricosa</name>
    <dbReference type="NCBI Taxonomy" id="182803"/>
    <lineage>
        <taxon>Eukaryota</taxon>
        <taxon>Metazoa</taxon>
        <taxon>Ecdysozoa</taxon>
        <taxon>Arthropoda</taxon>
        <taxon>Chelicerata</taxon>
        <taxon>Arachnida</taxon>
        <taxon>Araneae</taxon>
        <taxon>Araneomorphae</taxon>
        <taxon>Entelegynae</taxon>
        <taxon>Araneoidea</taxon>
        <taxon>Araneidae</taxon>
        <taxon>Araneus</taxon>
    </lineage>
</organism>
<evidence type="ECO:0000313" key="2">
    <source>
        <dbReference type="Proteomes" id="UP000499080"/>
    </source>
</evidence>
<evidence type="ECO:0008006" key="3">
    <source>
        <dbReference type="Google" id="ProtNLM"/>
    </source>
</evidence>
<dbReference type="AlphaFoldDB" id="A0A4Y2LIU8"/>
<evidence type="ECO:0000313" key="1">
    <source>
        <dbReference type="EMBL" id="GBN14464.1"/>
    </source>
</evidence>
<name>A0A4Y2LIU8_ARAVE</name>
<sequence length="94" mass="11248">MHKEMLSSYSKKHLFRQAVYCNIVSKLRDAFRRKRPFTGGILFHPNNARSYTAEKKTEEFPWRLLHHLPYRPELTPRPTFLARLNCSRMASVRD</sequence>
<keyword evidence="2" id="KW-1185">Reference proteome</keyword>
<proteinExistence type="predicted"/>
<accession>A0A4Y2LIU8</accession>
<dbReference type="GO" id="GO:0003676">
    <property type="term" value="F:nucleic acid binding"/>
    <property type="evidence" value="ECO:0007669"/>
    <property type="project" value="InterPro"/>
</dbReference>
<reference evidence="1 2" key="1">
    <citation type="journal article" date="2019" name="Sci. Rep.">
        <title>Orb-weaving spider Araneus ventricosus genome elucidates the spidroin gene catalogue.</title>
        <authorList>
            <person name="Kono N."/>
            <person name="Nakamura H."/>
            <person name="Ohtoshi R."/>
            <person name="Moran D.A.P."/>
            <person name="Shinohara A."/>
            <person name="Yoshida Y."/>
            <person name="Fujiwara M."/>
            <person name="Mori M."/>
            <person name="Tomita M."/>
            <person name="Arakawa K."/>
        </authorList>
    </citation>
    <scope>NUCLEOTIDE SEQUENCE [LARGE SCALE GENOMIC DNA]</scope>
</reference>
<gene>
    <name evidence="1" type="ORF">AVEN_233937_1</name>
</gene>
<protein>
    <recommendedName>
        <fullName evidence="3">Tc1-like transposase DDE domain-containing protein</fullName>
    </recommendedName>
</protein>
<dbReference type="Gene3D" id="3.30.420.10">
    <property type="entry name" value="Ribonuclease H-like superfamily/Ribonuclease H"/>
    <property type="match status" value="1"/>
</dbReference>
<dbReference type="InterPro" id="IPR036397">
    <property type="entry name" value="RNaseH_sf"/>
</dbReference>
<dbReference type="OrthoDB" id="6753549at2759"/>
<comment type="caution">
    <text evidence="1">The sequence shown here is derived from an EMBL/GenBank/DDBJ whole genome shotgun (WGS) entry which is preliminary data.</text>
</comment>
<dbReference type="Proteomes" id="UP000499080">
    <property type="component" value="Unassembled WGS sequence"/>
</dbReference>
<dbReference type="EMBL" id="BGPR01005905">
    <property type="protein sequence ID" value="GBN14464.1"/>
    <property type="molecule type" value="Genomic_DNA"/>
</dbReference>